<evidence type="ECO:0000313" key="10">
    <source>
        <dbReference type="Proteomes" id="UP001210211"/>
    </source>
</evidence>
<dbReference type="Pfam" id="PF18052">
    <property type="entry name" value="Rx_N"/>
    <property type="match status" value="1"/>
</dbReference>
<reference evidence="9 10" key="1">
    <citation type="journal article" date="2022" name="Cell">
        <title>Repeat-based holocentromeres influence genome architecture and karyotype evolution.</title>
        <authorList>
            <person name="Hofstatter P.G."/>
            <person name="Thangavel G."/>
            <person name="Lux T."/>
            <person name="Neumann P."/>
            <person name="Vondrak T."/>
            <person name="Novak P."/>
            <person name="Zhang M."/>
            <person name="Costa L."/>
            <person name="Castellani M."/>
            <person name="Scott A."/>
            <person name="Toegelov H."/>
            <person name="Fuchs J."/>
            <person name="Mata-Sucre Y."/>
            <person name="Dias Y."/>
            <person name="Vanzela A.L.L."/>
            <person name="Huettel B."/>
            <person name="Almeida C.C.S."/>
            <person name="Simkova H."/>
            <person name="Souza G."/>
            <person name="Pedrosa-Harand A."/>
            <person name="Macas J."/>
            <person name="Mayer K.F.X."/>
            <person name="Houben A."/>
            <person name="Marques A."/>
        </authorList>
    </citation>
    <scope>NUCLEOTIDE SEQUENCE [LARGE SCALE GENOMIC DNA]</scope>
    <source>
        <strain evidence="9">RhyTen1mFocal</strain>
    </source>
</reference>
<gene>
    <name evidence="9" type="ORF">LUZ61_012141</name>
</gene>
<keyword evidence="5" id="KW-0611">Plant defense</keyword>
<dbReference type="SUPFAM" id="SSF52540">
    <property type="entry name" value="P-loop containing nucleoside triphosphate hydrolases"/>
    <property type="match status" value="1"/>
</dbReference>
<protein>
    <submittedName>
        <fullName evidence="9">Uncharacterized protein</fullName>
    </submittedName>
</protein>
<dbReference type="CDD" id="cd14798">
    <property type="entry name" value="RX-CC_like"/>
    <property type="match status" value="1"/>
</dbReference>
<evidence type="ECO:0000256" key="6">
    <source>
        <dbReference type="SAM" id="Coils"/>
    </source>
</evidence>
<dbReference type="EMBL" id="JAMRDG010000001">
    <property type="protein sequence ID" value="KAJ3708436.1"/>
    <property type="molecule type" value="Genomic_DNA"/>
</dbReference>
<comment type="similarity">
    <text evidence="1">Belongs to the disease resistance NB-LRR family.</text>
</comment>
<keyword evidence="4" id="KW-0547">Nucleotide-binding</keyword>
<dbReference type="Pfam" id="PF00931">
    <property type="entry name" value="NB-ARC"/>
    <property type="match status" value="1"/>
</dbReference>
<evidence type="ECO:0000256" key="3">
    <source>
        <dbReference type="ARBA" id="ARBA00022737"/>
    </source>
</evidence>
<dbReference type="Gene3D" id="1.20.5.4130">
    <property type="match status" value="1"/>
</dbReference>
<dbReference type="Proteomes" id="UP001210211">
    <property type="component" value="Unassembled WGS sequence"/>
</dbReference>
<sequence length="206" mass="23657">MAESVVGFVLDKLGNAFVQEVLRLYGVSSKVDKVARELERIRAFLKDVDNRRLVDAGQKLWVWEVRDVAYRIEDVIDTFLSRVPQANGFMASVSRVLTIPKNIPALHKLGKEIDEIEARLEEIERSRLRLDTRILGEAIEVDNTRLVRRLMDLDRDEPDIFGFDKDREKLVGMLLDERATRRSVISIVGTGGLGKTTLARKVYNWY</sequence>
<dbReference type="InterPro" id="IPR027417">
    <property type="entry name" value="P-loop_NTPase"/>
</dbReference>
<evidence type="ECO:0000256" key="2">
    <source>
        <dbReference type="ARBA" id="ARBA00022614"/>
    </source>
</evidence>
<dbReference type="InterPro" id="IPR038005">
    <property type="entry name" value="RX-like_CC"/>
</dbReference>
<feature type="coiled-coil region" evidence="6">
    <location>
        <begin position="106"/>
        <end position="133"/>
    </location>
</feature>
<accession>A0AAD6A2D2</accession>
<dbReference type="Gene3D" id="3.40.50.300">
    <property type="entry name" value="P-loop containing nucleotide triphosphate hydrolases"/>
    <property type="match status" value="1"/>
</dbReference>
<keyword evidence="3" id="KW-0677">Repeat</keyword>
<dbReference type="PANTHER" id="PTHR19338">
    <property type="entry name" value="TRANSLOCASE OF INNER MITOCHONDRIAL MEMBRANE 13 HOMOLOG"/>
    <property type="match status" value="1"/>
</dbReference>
<evidence type="ECO:0000256" key="1">
    <source>
        <dbReference type="ARBA" id="ARBA00008894"/>
    </source>
</evidence>
<dbReference type="InterPro" id="IPR041118">
    <property type="entry name" value="Rx_N"/>
</dbReference>
<dbReference type="InterPro" id="IPR002182">
    <property type="entry name" value="NB-ARC"/>
</dbReference>
<comment type="caution">
    <text evidence="9">The sequence shown here is derived from an EMBL/GenBank/DDBJ whole genome shotgun (WGS) entry which is preliminary data.</text>
</comment>
<dbReference type="PANTHER" id="PTHR19338:SF0">
    <property type="entry name" value="MITOCHONDRIAL IMPORT INNER MEMBRANE TRANSLOCASE SUBUNIT TIM13"/>
    <property type="match status" value="1"/>
</dbReference>
<name>A0AAD6A2D2_9POAL</name>
<keyword evidence="6" id="KW-0175">Coiled coil</keyword>
<evidence type="ECO:0000256" key="5">
    <source>
        <dbReference type="ARBA" id="ARBA00022821"/>
    </source>
</evidence>
<evidence type="ECO:0000259" key="7">
    <source>
        <dbReference type="Pfam" id="PF00931"/>
    </source>
</evidence>
<evidence type="ECO:0000256" key="4">
    <source>
        <dbReference type="ARBA" id="ARBA00022741"/>
    </source>
</evidence>
<organism evidence="9 10">
    <name type="scientific">Rhynchospora tenuis</name>
    <dbReference type="NCBI Taxonomy" id="198213"/>
    <lineage>
        <taxon>Eukaryota</taxon>
        <taxon>Viridiplantae</taxon>
        <taxon>Streptophyta</taxon>
        <taxon>Embryophyta</taxon>
        <taxon>Tracheophyta</taxon>
        <taxon>Spermatophyta</taxon>
        <taxon>Magnoliopsida</taxon>
        <taxon>Liliopsida</taxon>
        <taxon>Poales</taxon>
        <taxon>Cyperaceae</taxon>
        <taxon>Cyperoideae</taxon>
        <taxon>Rhynchosporeae</taxon>
        <taxon>Rhynchospora</taxon>
    </lineage>
</organism>
<evidence type="ECO:0000259" key="8">
    <source>
        <dbReference type="Pfam" id="PF18052"/>
    </source>
</evidence>
<dbReference type="GO" id="GO:0043531">
    <property type="term" value="F:ADP binding"/>
    <property type="evidence" value="ECO:0007669"/>
    <property type="project" value="InterPro"/>
</dbReference>
<dbReference type="GO" id="GO:0006952">
    <property type="term" value="P:defense response"/>
    <property type="evidence" value="ECO:0007669"/>
    <property type="project" value="UniProtKB-KW"/>
</dbReference>
<feature type="domain" description="NB-ARC" evidence="7">
    <location>
        <begin position="165"/>
        <end position="204"/>
    </location>
</feature>
<keyword evidence="2" id="KW-0433">Leucine-rich repeat</keyword>
<keyword evidence="10" id="KW-1185">Reference proteome</keyword>
<feature type="domain" description="Disease resistance N-terminal" evidence="8">
    <location>
        <begin position="5"/>
        <end position="87"/>
    </location>
</feature>
<evidence type="ECO:0000313" key="9">
    <source>
        <dbReference type="EMBL" id="KAJ3708436.1"/>
    </source>
</evidence>
<dbReference type="AlphaFoldDB" id="A0AAD6A2D2"/>
<proteinExistence type="inferred from homology"/>